<dbReference type="SUPFAM" id="SSF55729">
    <property type="entry name" value="Acyl-CoA N-acyltransferases (Nat)"/>
    <property type="match status" value="1"/>
</dbReference>
<gene>
    <name evidence="4" type="ORF">GCM10011531_01880</name>
</gene>
<keyword evidence="1" id="KW-0808">Transferase</keyword>
<evidence type="ECO:0000259" key="3">
    <source>
        <dbReference type="PROSITE" id="PS51186"/>
    </source>
</evidence>
<keyword evidence="2" id="KW-0012">Acyltransferase</keyword>
<comment type="caution">
    <text evidence="4">The sequence shown here is derived from an EMBL/GenBank/DDBJ whole genome shotgun (WGS) entry which is preliminary data.</text>
</comment>
<organism evidence="4 5">
    <name type="scientific">Aquaticitalea lipolytica</name>
    <dbReference type="NCBI Taxonomy" id="1247562"/>
    <lineage>
        <taxon>Bacteria</taxon>
        <taxon>Pseudomonadati</taxon>
        <taxon>Bacteroidota</taxon>
        <taxon>Flavobacteriia</taxon>
        <taxon>Flavobacteriales</taxon>
        <taxon>Flavobacteriaceae</taxon>
        <taxon>Aquaticitalea</taxon>
    </lineage>
</organism>
<evidence type="ECO:0000313" key="5">
    <source>
        <dbReference type="Proteomes" id="UP000598120"/>
    </source>
</evidence>
<dbReference type="PROSITE" id="PS51186">
    <property type="entry name" value="GNAT"/>
    <property type="match status" value="1"/>
</dbReference>
<reference evidence="4 5" key="1">
    <citation type="journal article" date="2014" name="Int. J. Syst. Evol. Microbiol.">
        <title>Complete genome sequence of Corynebacterium casei LMG S-19264T (=DSM 44701T), isolated from a smear-ripened cheese.</title>
        <authorList>
            <consortium name="US DOE Joint Genome Institute (JGI-PGF)"/>
            <person name="Walter F."/>
            <person name="Albersmeier A."/>
            <person name="Kalinowski J."/>
            <person name="Ruckert C."/>
        </authorList>
    </citation>
    <scope>NUCLEOTIDE SEQUENCE [LARGE SCALE GENOMIC DNA]</scope>
    <source>
        <strain evidence="4 5">CGMCC 1.15295</strain>
    </source>
</reference>
<dbReference type="Proteomes" id="UP000598120">
    <property type="component" value="Unassembled WGS sequence"/>
</dbReference>
<dbReference type="EMBL" id="BMIC01000001">
    <property type="protein sequence ID" value="GFZ76370.1"/>
    <property type="molecule type" value="Genomic_DNA"/>
</dbReference>
<proteinExistence type="predicted"/>
<evidence type="ECO:0000256" key="2">
    <source>
        <dbReference type="ARBA" id="ARBA00023315"/>
    </source>
</evidence>
<dbReference type="Gene3D" id="3.40.630.30">
    <property type="match status" value="1"/>
</dbReference>
<evidence type="ECO:0000256" key="1">
    <source>
        <dbReference type="ARBA" id="ARBA00022679"/>
    </source>
</evidence>
<feature type="domain" description="N-acetyltransferase" evidence="3">
    <location>
        <begin position="3"/>
        <end position="150"/>
    </location>
</feature>
<dbReference type="InterPro" id="IPR000182">
    <property type="entry name" value="GNAT_dom"/>
</dbReference>
<protein>
    <submittedName>
        <fullName evidence="4">N-acetyltransferase</fullName>
    </submittedName>
</protein>
<accession>A0A8J2TMH1</accession>
<dbReference type="AlphaFoldDB" id="A0A8J2TMH1"/>
<dbReference type="InterPro" id="IPR016181">
    <property type="entry name" value="Acyl_CoA_acyltransferase"/>
</dbReference>
<dbReference type="Pfam" id="PF00583">
    <property type="entry name" value="Acetyltransf_1"/>
    <property type="match status" value="1"/>
</dbReference>
<dbReference type="InterPro" id="IPR050832">
    <property type="entry name" value="Bact_Acetyltransf"/>
</dbReference>
<dbReference type="CDD" id="cd04301">
    <property type="entry name" value="NAT_SF"/>
    <property type="match status" value="1"/>
</dbReference>
<sequence>MISLLRTNSQHQDFVALVKHLDKDLAIRDGEEHAFYDQFNKITHIKHVVVAYNNGVAISCGAIKEFETDAMEVKRMYTFPEHRGKGLASKILNELEIWAKELGYKRCVLETGKKQPEAIALYTKNGYQIIENYGQYIGIENSVCFEKLLKSAN</sequence>
<dbReference type="PANTHER" id="PTHR43877">
    <property type="entry name" value="AMINOALKYLPHOSPHONATE N-ACETYLTRANSFERASE-RELATED-RELATED"/>
    <property type="match status" value="1"/>
</dbReference>
<dbReference type="PANTHER" id="PTHR43877:SF2">
    <property type="entry name" value="AMINOALKYLPHOSPHONATE N-ACETYLTRANSFERASE-RELATED"/>
    <property type="match status" value="1"/>
</dbReference>
<name>A0A8J2TMH1_9FLAO</name>
<keyword evidence="5" id="KW-1185">Reference proteome</keyword>
<dbReference type="GO" id="GO:0016747">
    <property type="term" value="F:acyltransferase activity, transferring groups other than amino-acyl groups"/>
    <property type="evidence" value="ECO:0007669"/>
    <property type="project" value="InterPro"/>
</dbReference>
<evidence type="ECO:0000313" key="4">
    <source>
        <dbReference type="EMBL" id="GFZ76370.1"/>
    </source>
</evidence>
<dbReference type="RefSeq" id="WP_188604463.1">
    <property type="nucleotide sequence ID" value="NZ_BMIC01000001.1"/>
</dbReference>